<evidence type="ECO:0000256" key="8">
    <source>
        <dbReference type="ARBA" id="ARBA00022989"/>
    </source>
</evidence>
<dbReference type="InterPro" id="IPR019623">
    <property type="entry name" value="Rot1"/>
</dbReference>
<proteinExistence type="inferred from homology"/>
<evidence type="ECO:0000313" key="11">
    <source>
        <dbReference type="EMBL" id="KZT33374.1"/>
    </source>
</evidence>
<feature type="chain" id="PRO_5007869449" description="Protein ROT1" evidence="10">
    <location>
        <begin position="18"/>
        <end position="232"/>
    </location>
</feature>
<keyword evidence="12" id="KW-1185">Reference proteome</keyword>
<dbReference type="EMBL" id="KV428246">
    <property type="protein sequence ID" value="KZT33374.1"/>
    <property type="molecule type" value="Genomic_DNA"/>
</dbReference>
<dbReference type="AlphaFoldDB" id="A0A165YLL5"/>
<dbReference type="PANTHER" id="PTHR28090:SF1">
    <property type="entry name" value="PROTEIN ROT1"/>
    <property type="match status" value="1"/>
</dbReference>
<keyword evidence="9" id="KW-0472">Membrane</keyword>
<keyword evidence="6 10" id="KW-0732">Signal</keyword>
<evidence type="ECO:0000256" key="7">
    <source>
        <dbReference type="ARBA" id="ARBA00022824"/>
    </source>
</evidence>
<evidence type="ECO:0000256" key="1">
    <source>
        <dbReference type="ARBA" id="ARBA00004115"/>
    </source>
</evidence>
<keyword evidence="5" id="KW-0812">Transmembrane</keyword>
<evidence type="ECO:0000256" key="10">
    <source>
        <dbReference type="SAM" id="SignalP"/>
    </source>
</evidence>
<gene>
    <name evidence="11" type="ORF">SISSUDRAFT_1027712</name>
</gene>
<dbReference type="PANTHER" id="PTHR28090">
    <property type="entry name" value="PROTEIN ROT1"/>
    <property type="match status" value="1"/>
</dbReference>
<dbReference type="GO" id="GO:0005789">
    <property type="term" value="C:endoplasmic reticulum membrane"/>
    <property type="evidence" value="ECO:0007669"/>
    <property type="project" value="UniProtKB-SubCell"/>
</dbReference>
<reference evidence="11 12" key="1">
    <citation type="journal article" date="2016" name="Mol. Biol. Evol.">
        <title>Comparative Genomics of Early-Diverging Mushroom-Forming Fungi Provides Insights into the Origins of Lignocellulose Decay Capabilities.</title>
        <authorList>
            <person name="Nagy L.G."/>
            <person name="Riley R."/>
            <person name="Tritt A."/>
            <person name="Adam C."/>
            <person name="Daum C."/>
            <person name="Floudas D."/>
            <person name="Sun H."/>
            <person name="Yadav J.S."/>
            <person name="Pangilinan J."/>
            <person name="Larsson K.H."/>
            <person name="Matsuura K."/>
            <person name="Barry K."/>
            <person name="Labutti K."/>
            <person name="Kuo R."/>
            <person name="Ohm R.A."/>
            <person name="Bhattacharya S.S."/>
            <person name="Shirouzu T."/>
            <person name="Yoshinaga Y."/>
            <person name="Martin F.M."/>
            <person name="Grigoriev I.V."/>
            <person name="Hibbett D.S."/>
        </authorList>
    </citation>
    <scope>NUCLEOTIDE SEQUENCE [LARGE SCALE GENOMIC DNA]</scope>
    <source>
        <strain evidence="11 12">HHB10207 ss-3</strain>
    </source>
</reference>
<accession>A0A165YLL5</accession>
<organism evidence="11 12">
    <name type="scientific">Sistotremastrum suecicum HHB10207 ss-3</name>
    <dbReference type="NCBI Taxonomy" id="1314776"/>
    <lineage>
        <taxon>Eukaryota</taxon>
        <taxon>Fungi</taxon>
        <taxon>Dikarya</taxon>
        <taxon>Basidiomycota</taxon>
        <taxon>Agaricomycotina</taxon>
        <taxon>Agaricomycetes</taxon>
        <taxon>Sistotremastrales</taxon>
        <taxon>Sistotremastraceae</taxon>
        <taxon>Sistotremastrum</taxon>
    </lineage>
</organism>
<evidence type="ECO:0000313" key="12">
    <source>
        <dbReference type="Proteomes" id="UP000076798"/>
    </source>
</evidence>
<dbReference type="Pfam" id="PF10681">
    <property type="entry name" value="Rot1"/>
    <property type="match status" value="1"/>
</dbReference>
<feature type="signal peptide" evidence="10">
    <location>
        <begin position="1"/>
        <end position="17"/>
    </location>
</feature>
<sequence length="232" mass="24886">MFRILVPLLVASSGVWGQAASGNYADCGDLAPNQADLVGTWASGTGAVQTGPNFVNPLNFSFSYPQTTGISYSFTTDGFFEEAWYRFNSNGSNPNCIQGVIQWQHGTYCPLANGSIVLNPFAPDGRQQVQDPCSPVSNIIQQFNATTLLNTWQLNNDPQWGTQLLLFQFDDSPLSPMYQFANPPVMLPTQVLTPNVTNGQQLNAARSTASISPMLTILVGVVAGGLGLATCL</sequence>
<comment type="similarity">
    <text evidence="2">Belongs to the ROT1 family.</text>
</comment>
<dbReference type="OrthoDB" id="5327821at2759"/>
<evidence type="ECO:0000256" key="2">
    <source>
        <dbReference type="ARBA" id="ARBA00007149"/>
    </source>
</evidence>
<keyword evidence="7" id="KW-0256">Endoplasmic reticulum</keyword>
<comment type="subcellular location">
    <subcellularLocation>
        <location evidence="1">Endoplasmic reticulum membrane</location>
        <topology evidence="1">Single-pass type I membrane protein</topology>
    </subcellularLocation>
</comment>
<protein>
    <recommendedName>
        <fullName evidence="4">Protein ROT1</fullName>
    </recommendedName>
    <alternativeName>
        <fullName evidence="3">Protein rot1</fullName>
    </alternativeName>
</protein>
<evidence type="ECO:0000256" key="5">
    <source>
        <dbReference type="ARBA" id="ARBA00022692"/>
    </source>
</evidence>
<dbReference type="GO" id="GO:0051082">
    <property type="term" value="F:unfolded protein binding"/>
    <property type="evidence" value="ECO:0007669"/>
    <property type="project" value="TreeGrafter"/>
</dbReference>
<evidence type="ECO:0000256" key="6">
    <source>
        <dbReference type="ARBA" id="ARBA00022729"/>
    </source>
</evidence>
<dbReference type="GO" id="GO:0006458">
    <property type="term" value="P:'de novo' protein folding"/>
    <property type="evidence" value="ECO:0007669"/>
    <property type="project" value="InterPro"/>
</dbReference>
<evidence type="ECO:0000256" key="3">
    <source>
        <dbReference type="ARBA" id="ARBA00016195"/>
    </source>
</evidence>
<dbReference type="STRING" id="1314776.A0A165YLL5"/>
<keyword evidence="8" id="KW-1133">Transmembrane helix</keyword>
<evidence type="ECO:0000256" key="4">
    <source>
        <dbReference type="ARBA" id="ARBA00017291"/>
    </source>
</evidence>
<evidence type="ECO:0000256" key="9">
    <source>
        <dbReference type="ARBA" id="ARBA00023136"/>
    </source>
</evidence>
<dbReference type="Proteomes" id="UP000076798">
    <property type="component" value="Unassembled WGS sequence"/>
</dbReference>
<name>A0A165YLL5_9AGAM</name>